<keyword evidence="11 12" id="KW-0407">Ion channel</keyword>
<evidence type="ECO:0000256" key="2">
    <source>
        <dbReference type="ARBA" id="ARBA00007193"/>
    </source>
</evidence>
<sequence>MTDMHLVRESTKENEVTAKNYPANEKGKREMKTIRIFVRLKTPEVTVMSHTPSYDIEEMFSYIGGLLGCWLGISVWAFAGMVESFFRRIIQLIRKLKRKSKRSRSIKQSF</sequence>
<name>A0AAV4XJ86_CAEEX</name>
<keyword evidence="16" id="KW-1185">Reference proteome</keyword>
<keyword evidence="6 14" id="KW-1133">Transmembrane helix</keyword>
<dbReference type="Gene3D" id="1.10.287.770">
    <property type="entry name" value="YojJ-like"/>
    <property type="match status" value="1"/>
</dbReference>
<evidence type="ECO:0000313" key="15">
    <source>
        <dbReference type="EMBL" id="GIY94712.1"/>
    </source>
</evidence>
<comment type="caution">
    <text evidence="15">The sequence shown here is derived from an EMBL/GenBank/DDBJ whole genome shotgun (WGS) entry which is preliminary data.</text>
</comment>
<keyword evidence="8 12" id="KW-0406">Ion transport</keyword>
<dbReference type="InterPro" id="IPR001873">
    <property type="entry name" value="ENaC"/>
</dbReference>
<evidence type="ECO:0000256" key="6">
    <source>
        <dbReference type="ARBA" id="ARBA00022989"/>
    </source>
</evidence>
<evidence type="ECO:0000256" key="5">
    <source>
        <dbReference type="ARBA" id="ARBA00022692"/>
    </source>
</evidence>
<evidence type="ECO:0000256" key="4">
    <source>
        <dbReference type="ARBA" id="ARBA00022461"/>
    </source>
</evidence>
<evidence type="ECO:0000256" key="11">
    <source>
        <dbReference type="ARBA" id="ARBA00023303"/>
    </source>
</evidence>
<evidence type="ECO:0000256" key="8">
    <source>
        <dbReference type="ARBA" id="ARBA00023065"/>
    </source>
</evidence>
<evidence type="ECO:0000256" key="12">
    <source>
        <dbReference type="RuleBase" id="RU000679"/>
    </source>
</evidence>
<protein>
    <submittedName>
        <fullName evidence="15">Uncharacterized protein</fullName>
    </submittedName>
</protein>
<keyword evidence="4 12" id="KW-0894">Sodium channel</keyword>
<evidence type="ECO:0000313" key="16">
    <source>
        <dbReference type="Proteomes" id="UP001054945"/>
    </source>
</evidence>
<evidence type="ECO:0000256" key="1">
    <source>
        <dbReference type="ARBA" id="ARBA00004141"/>
    </source>
</evidence>
<dbReference type="Pfam" id="PF00858">
    <property type="entry name" value="ASC"/>
    <property type="match status" value="1"/>
</dbReference>
<feature type="region of interest" description="Disordered" evidence="13">
    <location>
        <begin position="1"/>
        <end position="24"/>
    </location>
</feature>
<reference evidence="15 16" key="1">
    <citation type="submission" date="2021-06" db="EMBL/GenBank/DDBJ databases">
        <title>Caerostris extrusa draft genome.</title>
        <authorList>
            <person name="Kono N."/>
            <person name="Arakawa K."/>
        </authorList>
    </citation>
    <scope>NUCLEOTIDE SEQUENCE [LARGE SCALE GENOMIC DNA]</scope>
</reference>
<comment type="subcellular location">
    <subcellularLocation>
        <location evidence="1">Membrane</location>
        <topology evidence="1">Multi-pass membrane protein</topology>
    </subcellularLocation>
</comment>
<dbReference type="GO" id="GO:0005272">
    <property type="term" value="F:sodium channel activity"/>
    <property type="evidence" value="ECO:0007669"/>
    <property type="project" value="UniProtKB-KW"/>
</dbReference>
<proteinExistence type="inferred from homology"/>
<dbReference type="Proteomes" id="UP001054945">
    <property type="component" value="Unassembled WGS sequence"/>
</dbReference>
<evidence type="ECO:0000256" key="13">
    <source>
        <dbReference type="SAM" id="MobiDB-lite"/>
    </source>
</evidence>
<comment type="similarity">
    <text evidence="2 12">Belongs to the amiloride-sensitive sodium channel (TC 1.A.6) family.</text>
</comment>
<keyword evidence="5 12" id="KW-0812">Transmembrane</keyword>
<organism evidence="15 16">
    <name type="scientific">Caerostris extrusa</name>
    <name type="common">Bark spider</name>
    <name type="synonym">Caerostris bankana</name>
    <dbReference type="NCBI Taxonomy" id="172846"/>
    <lineage>
        <taxon>Eukaryota</taxon>
        <taxon>Metazoa</taxon>
        <taxon>Ecdysozoa</taxon>
        <taxon>Arthropoda</taxon>
        <taxon>Chelicerata</taxon>
        <taxon>Arachnida</taxon>
        <taxon>Araneae</taxon>
        <taxon>Araneomorphae</taxon>
        <taxon>Entelegynae</taxon>
        <taxon>Araneoidea</taxon>
        <taxon>Araneidae</taxon>
        <taxon>Caerostris</taxon>
    </lineage>
</organism>
<keyword evidence="3 12" id="KW-0813">Transport</keyword>
<feature type="compositionally biased region" description="Basic and acidic residues" evidence="13">
    <location>
        <begin position="1"/>
        <end position="16"/>
    </location>
</feature>
<evidence type="ECO:0000256" key="14">
    <source>
        <dbReference type="SAM" id="Phobius"/>
    </source>
</evidence>
<evidence type="ECO:0000256" key="7">
    <source>
        <dbReference type="ARBA" id="ARBA00023053"/>
    </source>
</evidence>
<evidence type="ECO:0000256" key="10">
    <source>
        <dbReference type="ARBA" id="ARBA00023201"/>
    </source>
</evidence>
<dbReference type="AlphaFoldDB" id="A0AAV4XJ86"/>
<evidence type="ECO:0000256" key="9">
    <source>
        <dbReference type="ARBA" id="ARBA00023136"/>
    </source>
</evidence>
<keyword evidence="10 12" id="KW-0739">Sodium transport</keyword>
<keyword evidence="9 14" id="KW-0472">Membrane</keyword>
<feature type="transmembrane region" description="Helical" evidence="14">
    <location>
        <begin position="59"/>
        <end position="86"/>
    </location>
</feature>
<accession>A0AAV4XJ86</accession>
<keyword evidence="7" id="KW-0915">Sodium</keyword>
<evidence type="ECO:0000256" key="3">
    <source>
        <dbReference type="ARBA" id="ARBA00022448"/>
    </source>
</evidence>
<gene>
    <name evidence="15" type="ORF">CEXT_280301</name>
</gene>
<dbReference type="EMBL" id="BPLR01000419">
    <property type="protein sequence ID" value="GIY94712.1"/>
    <property type="molecule type" value="Genomic_DNA"/>
</dbReference>
<dbReference type="GO" id="GO:0016020">
    <property type="term" value="C:membrane"/>
    <property type="evidence" value="ECO:0007669"/>
    <property type="project" value="UniProtKB-SubCell"/>
</dbReference>